<name>A0A4S4A147_9HYPH</name>
<dbReference type="CDD" id="cd16352">
    <property type="entry name" value="CheD"/>
    <property type="match status" value="1"/>
</dbReference>
<dbReference type="Proteomes" id="UP000310754">
    <property type="component" value="Unassembled WGS sequence"/>
</dbReference>
<keyword evidence="1 3" id="KW-0145">Chemotaxis</keyword>
<protein>
    <recommendedName>
        <fullName evidence="3">Probable chemoreceptor glutamine deamidase CheD</fullName>
        <ecNumber evidence="3">3.5.1.44</ecNumber>
    </recommendedName>
</protein>
<dbReference type="GO" id="GO:0006935">
    <property type="term" value="P:chemotaxis"/>
    <property type="evidence" value="ECO:0007669"/>
    <property type="project" value="UniProtKB-UniRule"/>
</dbReference>
<evidence type="ECO:0000256" key="2">
    <source>
        <dbReference type="ARBA" id="ARBA00022801"/>
    </source>
</evidence>
<dbReference type="InterPro" id="IPR005659">
    <property type="entry name" value="Chemorcpt_Glu_NH3ase_CheD"/>
</dbReference>
<dbReference type="PANTHER" id="PTHR35147:SF2">
    <property type="entry name" value="CHEMORECEPTOR GLUTAMINE DEAMIDASE CHED-RELATED"/>
    <property type="match status" value="1"/>
</dbReference>
<dbReference type="HAMAP" id="MF_01440">
    <property type="entry name" value="CheD"/>
    <property type="match status" value="1"/>
</dbReference>
<comment type="function">
    <text evidence="3">Probably deamidates glutamine residues to glutamate on methyl-accepting chemotaxis receptors (MCPs), playing an important role in chemotaxis.</text>
</comment>
<dbReference type="EC" id="3.5.1.44" evidence="3"/>
<keyword evidence="2 3" id="KW-0378">Hydrolase</keyword>
<dbReference type="GO" id="GO:0050568">
    <property type="term" value="F:protein-glutamine glutaminase activity"/>
    <property type="evidence" value="ECO:0007669"/>
    <property type="project" value="UniProtKB-UniRule"/>
</dbReference>
<dbReference type="Gene3D" id="3.30.1330.200">
    <property type="match status" value="1"/>
</dbReference>
<comment type="caution">
    <text evidence="4">The sequence shown here is derived from an EMBL/GenBank/DDBJ whole genome shotgun (WGS) entry which is preliminary data.</text>
</comment>
<organism evidence="4 5">
    <name type="scientific">Allorhizobium terrae</name>
    <dbReference type="NCBI Taxonomy" id="1848972"/>
    <lineage>
        <taxon>Bacteria</taxon>
        <taxon>Pseudomonadati</taxon>
        <taxon>Pseudomonadota</taxon>
        <taxon>Alphaproteobacteria</taxon>
        <taxon>Hyphomicrobiales</taxon>
        <taxon>Rhizobiaceae</taxon>
        <taxon>Rhizobium/Agrobacterium group</taxon>
        <taxon>Allorhizobium</taxon>
    </lineage>
</organism>
<accession>A0A4S4A147</accession>
<sequence length="183" mass="19657">MGMTQDGAVPGKMRRVSIAQGEYVVLGDPNAVITTVLGSCVSACIRDPKLGIGGMNHFVLPEPHTPSGAPVGGDVSRYGSHLMNQLVDDLLAHGADLRRLEAKVFGGASPWNSYYNVGERNVRFALAFLAQKRIAVIETQFGGVSGCKLNYWPVSGKAEYLPLKPEKIATPSKVIQLKRVLPL</sequence>
<reference evidence="4 5" key="1">
    <citation type="submission" date="2019-04" db="EMBL/GenBank/DDBJ databases">
        <title>Rhizobium terrae sp. nov., isolated from a paddy soil.</title>
        <authorList>
            <person name="Lin S.-Y."/>
            <person name="Hameed A."/>
            <person name="Huang H.-I."/>
            <person name="Young C.-C."/>
        </authorList>
    </citation>
    <scope>NUCLEOTIDE SEQUENCE [LARGE SCALE GENOMIC DNA]</scope>
    <source>
        <strain evidence="4 5">CC-HIH110</strain>
    </source>
</reference>
<dbReference type="InterPro" id="IPR038592">
    <property type="entry name" value="CheD-like_sf"/>
</dbReference>
<evidence type="ECO:0000256" key="3">
    <source>
        <dbReference type="HAMAP-Rule" id="MF_01440"/>
    </source>
</evidence>
<comment type="catalytic activity">
    <reaction evidence="3">
        <text>L-glutaminyl-[protein] + H2O = L-glutamyl-[protein] + NH4(+)</text>
        <dbReference type="Rhea" id="RHEA:16441"/>
        <dbReference type="Rhea" id="RHEA-COMP:10207"/>
        <dbReference type="Rhea" id="RHEA-COMP:10208"/>
        <dbReference type="ChEBI" id="CHEBI:15377"/>
        <dbReference type="ChEBI" id="CHEBI:28938"/>
        <dbReference type="ChEBI" id="CHEBI:29973"/>
        <dbReference type="ChEBI" id="CHEBI:30011"/>
        <dbReference type="EC" id="3.5.1.44"/>
    </reaction>
</comment>
<dbReference type="InterPro" id="IPR011324">
    <property type="entry name" value="Cytotoxic_necrot_fac-like_cat"/>
</dbReference>
<dbReference type="EMBL" id="SSOA01000002">
    <property type="protein sequence ID" value="THF52046.1"/>
    <property type="molecule type" value="Genomic_DNA"/>
</dbReference>
<keyword evidence="5" id="KW-1185">Reference proteome</keyword>
<dbReference type="Pfam" id="PF03975">
    <property type="entry name" value="CheD"/>
    <property type="match status" value="1"/>
</dbReference>
<proteinExistence type="inferred from homology"/>
<comment type="similarity">
    <text evidence="3">Belongs to the CheD family.</text>
</comment>
<evidence type="ECO:0000313" key="4">
    <source>
        <dbReference type="EMBL" id="THF52046.1"/>
    </source>
</evidence>
<dbReference type="AlphaFoldDB" id="A0A4S4A147"/>
<gene>
    <name evidence="3" type="primary">cheD</name>
    <name evidence="4" type="ORF">E6C51_04275</name>
</gene>
<evidence type="ECO:0000256" key="1">
    <source>
        <dbReference type="ARBA" id="ARBA00022500"/>
    </source>
</evidence>
<dbReference type="PANTHER" id="PTHR35147">
    <property type="entry name" value="CHEMORECEPTOR GLUTAMINE DEAMIDASE CHED-RELATED"/>
    <property type="match status" value="1"/>
</dbReference>
<dbReference type="SUPFAM" id="SSF64438">
    <property type="entry name" value="CNF1/YfiH-like putative cysteine hydrolases"/>
    <property type="match status" value="1"/>
</dbReference>
<evidence type="ECO:0000313" key="5">
    <source>
        <dbReference type="Proteomes" id="UP000310754"/>
    </source>
</evidence>